<dbReference type="Proteomes" id="UP000054693">
    <property type="component" value="Unassembled WGS sequence"/>
</dbReference>
<comment type="caution">
    <text evidence="8">The sequence shown here is derived from an EMBL/GenBank/DDBJ whole genome shotgun (WGS) entry which is preliminary data.</text>
</comment>
<evidence type="ECO:0000256" key="4">
    <source>
        <dbReference type="ARBA" id="ARBA00022989"/>
    </source>
</evidence>
<evidence type="ECO:0000256" key="6">
    <source>
        <dbReference type="SAM" id="Phobius"/>
    </source>
</evidence>
<accession>A0A0W0ZNP9</accession>
<dbReference type="InterPro" id="IPR050189">
    <property type="entry name" value="MFS_Efflux_Transporters"/>
</dbReference>
<dbReference type="InterPro" id="IPR011701">
    <property type="entry name" value="MFS"/>
</dbReference>
<dbReference type="SUPFAM" id="SSF103473">
    <property type="entry name" value="MFS general substrate transporter"/>
    <property type="match status" value="1"/>
</dbReference>
<dbReference type="Pfam" id="PF07690">
    <property type="entry name" value="MFS_1"/>
    <property type="match status" value="1"/>
</dbReference>
<feature type="transmembrane region" description="Helical" evidence="6">
    <location>
        <begin position="134"/>
        <end position="153"/>
    </location>
</feature>
<name>A0A0W0ZNP9_9GAMM</name>
<feature type="transmembrane region" description="Helical" evidence="6">
    <location>
        <begin position="371"/>
        <end position="388"/>
    </location>
</feature>
<keyword evidence="9" id="KW-1185">Reference proteome</keyword>
<keyword evidence="4 6" id="KW-1133">Transmembrane helix</keyword>
<proteinExistence type="predicted"/>
<evidence type="ECO:0000256" key="3">
    <source>
        <dbReference type="ARBA" id="ARBA00022692"/>
    </source>
</evidence>
<dbReference type="GO" id="GO:0022857">
    <property type="term" value="F:transmembrane transporter activity"/>
    <property type="evidence" value="ECO:0007669"/>
    <property type="project" value="InterPro"/>
</dbReference>
<dbReference type="PANTHER" id="PTHR43124">
    <property type="entry name" value="PURINE EFFLUX PUMP PBUE"/>
    <property type="match status" value="1"/>
</dbReference>
<dbReference type="CDD" id="cd17320">
    <property type="entry name" value="MFS_MdfA_MDR_like"/>
    <property type="match status" value="1"/>
</dbReference>
<feature type="transmembrane region" description="Helical" evidence="6">
    <location>
        <begin position="247"/>
        <end position="270"/>
    </location>
</feature>
<feature type="transmembrane region" description="Helical" evidence="6">
    <location>
        <begin position="282"/>
        <end position="303"/>
    </location>
</feature>
<evidence type="ECO:0000259" key="7">
    <source>
        <dbReference type="PROSITE" id="PS50850"/>
    </source>
</evidence>
<dbReference type="Gene3D" id="1.20.1720.10">
    <property type="entry name" value="Multidrug resistance protein D"/>
    <property type="match status" value="1"/>
</dbReference>
<dbReference type="PANTHER" id="PTHR43124:SF3">
    <property type="entry name" value="CHLORAMPHENICOL EFFLUX PUMP RV0191"/>
    <property type="match status" value="1"/>
</dbReference>
<sequence length="407" mass="44622">MNIMSQSRTSILLVGLLSAFSLLTFDLYQPSLPYITNFFGTTHNLSQLTLSIYLVVFGVTQLVWGPLIDHFGRRRLLPGSLVVAVLASIICALAPNIWVLILGRALQGCALCCANLVAFSISRDFEDTVERAKILSYVSMIVSISPILAPVFGSLIFTFYGWQANFMLMAVIGIVLLLQSRKGLFESPFWSQPQGPFIVKKIIKAYQAIIPSPSLWSGSFIMMFSFAAVMLSVINSSYIIIDQFGFSPLMYGIIFIINGLNIIVGNYLGIWLRKYFSMAATIYLGSWFIIIGGFAMLLCATLYELNLYSLSFALICNLGISLTAPATMSIMLADYKENTGLALAIIHTVRMFGSSVLTIISAYLLMQTLNALPLGLIACGLGALYSSWHFNRVTAESNDPELGAEAA</sequence>
<protein>
    <submittedName>
        <fullName evidence="8">Multidrug resistance protein D</fullName>
    </submittedName>
</protein>
<evidence type="ECO:0000256" key="1">
    <source>
        <dbReference type="ARBA" id="ARBA00004651"/>
    </source>
</evidence>
<dbReference type="STRING" id="40335.Ltuc_2871"/>
<evidence type="ECO:0000256" key="2">
    <source>
        <dbReference type="ARBA" id="ARBA00022475"/>
    </source>
</evidence>
<feature type="transmembrane region" description="Helical" evidence="6">
    <location>
        <begin position="340"/>
        <end position="365"/>
    </location>
</feature>
<dbReference type="AlphaFoldDB" id="A0A0W0ZNP9"/>
<feature type="transmembrane region" description="Helical" evidence="6">
    <location>
        <begin position="159"/>
        <end position="178"/>
    </location>
</feature>
<feature type="domain" description="Major facilitator superfamily (MFS) profile" evidence="7">
    <location>
        <begin position="7"/>
        <end position="407"/>
    </location>
</feature>
<evidence type="ECO:0000256" key="5">
    <source>
        <dbReference type="ARBA" id="ARBA00023136"/>
    </source>
</evidence>
<dbReference type="EMBL" id="LNZA01000012">
    <property type="protein sequence ID" value="KTD70860.1"/>
    <property type="molecule type" value="Genomic_DNA"/>
</dbReference>
<keyword evidence="3 6" id="KW-0812">Transmembrane</keyword>
<feature type="transmembrane region" description="Helical" evidence="6">
    <location>
        <begin position="220"/>
        <end position="241"/>
    </location>
</feature>
<feature type="transmembrane region" description="Helical" evidence="6">
    <location>
        <begin position="45"/>
        <end position="64"/>
    </location>
</feature>
<evidence type="ECO:0000313" key="9">
    <source>
        <dbReference type="Proteomes" id="UP000054693"/>
    </source>
</evidence>
<reference evidence="8 9" key="1">
    <citation type="submission" date="2015-11" db="EMBL/GenBank/DDBJ databases">
        <title>Genomic analysis of 38 Legionella species identifies large and diverse effector repertoires.</title>
        <authorList>
            <person name="Burstein D."/>
            <person name="Amaro F."/>
            <person name="Zusman T."/>
            <person name="Lifshitz Z."/>
            <person name="Cohen O."/>
            <person name="Gilbert J.A."/>
            <person name="Pupko T."/>
            <person name="Shuman H.A."/>
            <person name="Segal G."/>
        </authorList>
    </citation>
    <scope>NUCLEOTIDE SEQUENCE [LARGE SCALE GENOMIC DNA]</scope>
    <source>
        <strain evidence="8 9">ATCC 49180</strain>
    </source>
</reference>
<organism evidence="8 9">
    <name type="scientific">Legionella tucsonensis</name>
    <dbReference type="NCBI Taxonomy" id="40335"/>
    <lineage>
        <taxon>Bacteria</taxon>
        <taxon>Pseudomonadati</taxon>
        <taxon>Pseudomonadota</taxon>
        <taxon>Gammaproteobacteria</taxon>
        <taxon>Legionellales</taxon>
        <taxon>Legionellaceae</taxon>
        <taxon>Legionella</taxon>
    </lineage>
</organism>
<feature type="transmembrane region" description="Helical" evidence="6">
    <location>
        <begin position="76"/>
        <end position="99"/>
    </location>
</feature>
<gene>
    <name evidence="8" type="ORF">Ltuc_2871</name>
</gene>
<keyword evidence="5 6" id="KW-0472">Membrane</keyword>
<comment type="subcellular location">
    <subcellularLocation>
        <location evidence="1">Cell membrane</location>
        <topology evidence="1">Multi-pass membrane protein</topology>
    </subcellularLocation>
</comment>
<dbReference type="InterPro" id="IPR020846">
    <property type="entry name" value="MFS_dom"/>
</dbReference>
<keyword evidence="2" id="KW-1003">Cell membrane</keyword>
<dbReference type="PROSITE" id="PS50850">
    <property type="entry name" value="MFS"/>
    <property type="match status" value="1"/>
</dbReference>
<feature type="transmembrane region" description="Helical" evidence="6">
    <location>
        <begin position="105"/>
        <end position="122"/>
    </location>
</feature>
<evidence type="ECO:0000313" key="8">
    <source>
        <dbReference type="EMBL" id="KTD70860.1"/>
    </source>
</evidence>
<dbReference type="InterPro" id="IPR036259">
    <property type="entry name" value="MFS_trans_sf"/>
</dbReference>
<feature type="transmembrane region" description="Helical" evidence="6">
    <location>
        <begin position="309"/>
        <end position="333"/>
    </location>
</feature>
<dbReference type="PATRIC" id="fig|40335.7.peg.3073"/>
<dbReference type="GO" id="GO:0005886">
    <property type="term" value="C:plasma membrane"/>
    <property type="evidence" value="ECO:0007669"/>
    <property type="project" value="UniProtKB-SubCell"/>
</dbReference>